<protein>
    <submittedName>
        <fullName evidence="1">Uncharacterized protein</fullName>
    </submittedName>
</protein>
<feature type="non-terminal residue" evidence="1">
    <location>
        <position position="24"/>
    </location>
</feature>
<gene>
    <name evidence="1" type="ORF">MGSAQ_001887</name>
</gene>
<dbReference type="AlphaFoldDB" id="A0A1B6NT21"/>
<proteinExistence type="predicted"/>
<reference evidence="1" key="1">
    <citation type="submission" date="2013-11" db="EMBL/GenBank/DDBJ databases">
        <title>Microbial diversity, functional groups and degradation webs in Northern and Southern Mediterranean and Red Sea marine crude oil polluted sites.</title>
        <authorList>
            <person name="Daffonchio D."/>
            <person name="Mapelli F."/>
            <person name="Ferrer M."/>
            <person name="Richter M."/>
            <person name="Cherif A."/>
            <person name="Malkawi H.I."/>
            <person name="Yakimov M.M."/>
            <person name="Abdel-Fattah Y.R."/>
            <person name="Blaghen M."/>
            <person name="Golyshin P.N."/>
            <person name="Kalogerakis N."/>
            <person name="Boon N."/>
            <person name="Magagnini M."/>
            <person name="Fava F."/>
        </authorList>
    </citation>
    <scope>NUCLEOTIDE SEQUENCE</scope>
</reference>
<comment type="caution">
    <text evidence="1">The sequence shown here is derived from an EMBL/GenBank/DDBJ whole genome shotgun (WGS) entry which is preliminary data.</text>
</comment>
<accession>A0A1B6NT21</accession>
<organism evidence="1">
    <name type="scientific">marine sediment metagenome</name>
    <dbReference type="NCBI Taxonomy" id="412755"/>
    <lineage>
        <taxon>unclassified sequences</taxon>
        <taxon>metagenomes</taxon>
        <taxon>ecological metagenomes</taxon>
    </lineage>
</organism>
<dbReference type="EMBL" id="AYSL01001039">
    <property type="protein sequence ID" value="KTF06616.1"/>
    <property type="molecule type" value="Genomic_DNA"/>
</dbReference>
<name>A0A1B6NT21_9ZZZZ</name>
<sequence length="24" mass="3050">MYNTHFRFCRYGAGHINKHIKLWR</sequence>
<evidence type="ECO:0000313" key="1">
    <source>
        <dbReference type="EMBL" id="KTF06616.1"/>
    </source>
</evidence>